<evidence type="ECO:0000259" key="13">
    <source>
        <dbReference type="SMART" id="SM00477"/>
    </source>
</evidence>
<dbReference type="Gene3D" id="3.40.570.10">
    <property type="entry name" value="Extracellular Endonuclease, subunit A"/>
    <property type="match status" value="1"/>
</dbReference>
<dbReference type="SMART" id="SM00477">
    <property type="entry name" value="NUC"/>
    <property type="match status" value="1"/>
</dbReference>
<evidence type="ECO:0000256" key="8">
    <source>
        <dbReference type="PIRSR" id="PIRSR640255-1"/>
    </source>
</evidence>
<evidence type="ECO:0000256" key="10">
    <source>
        <dbReference type="RuleBase" id="RU366055"/>
    </source>
</evidence>
<feature type="active site" description="Proton acceptor" evidence="8">
    <location>
        <position position="114"/>
    </location>
</feature>
<keyword evidence="12" id="KW-0732">Signal</keyword>
<evidence type="ECO:0000313" key="15">
    <source>
        <dbReference type="EMBL" id="GJD92724.1"/>
    </source>
</evidence>
<dbReference type="PANTHER" id="PTHR13966:SF5">
    <property type="entry name" value="ENDONUCLEASE G, MITOCHONDRIAL"/>
    <property type="match status" value="1"/>
</dbReference>
<keyword evidence="5 10" id="KW-0255">Endonuclease</keyword>
<dbReference type="InterPro" id="IPR001604">
    <property type="entry name" value="Endo_G_ENPP1-like_dom"/>
</dbReference>
<feature type="signal peptide" evidence="12">
    <location>
        <begin position="1"/>
        <end position="20"/>
    </location>
</feature>
<evidence type="ECO:0000256" key="3">
    <source>
        <dbReference type="ARBA" id="ARBA00022722"/>
    </source>
</evidence>
<keyword evidence="4 9" id="KW-0479">Metal-binding</keyword>
<feature type="chain" id="PRO_5043955087" description="Endonuclease" evidence="12">
    <location>
        <begin position="21"/>
        <end position="293"/>
    </location>
</feature>
<dbReference type="AlphaFoldDB" id="A0AAV4ZXL8"/>
<dbReference type="PANTHER" id="PTHR13966">
    <property type="entry name" value="ENDONUCLEASE RELATED"/>
    <property type="match status" value="1"/>
</dbReference>
<proteinExistence type="inferred from homology"/>
<comment type="caution">
    <text evidence="15">The sequence shown here is derived from an EMBL/GenBank/DDBJ whole genome shotgun (WGS) entry which is preliminary data.</text>
</comment>
<reference evidence="15" key="1">
    <citation type="journal article" date="2016" name="Front. Microbiol.">
        <title>Genome Sequence of the Piezophilic, Mesophilic Sulfate-Reducing Bacterium Desulfovibrio indicus J2T.</title>
        <authorList>
            <person name="Cao J."/>
            <person name="Maignien L."/>
            <person name="Shao Z."/>
            <person name="Alain K."/>
            <person name="Jebbar M."/>
        </authorList>
    </citation>
    <scope>NUCLEOTIDE SEQUENCE</scope>
    <source>
        <strain evidence="15">DSM 16372</strain>
    </source>
</reference>
<organism evidence="15 16">
    <name type="scientific">Methylobacterium hispanicum</name>
    <dbReference type="NCBI Taxonomy" id="270350"/>
    <lineage>
        <taxon>Bacteria</taxon>
        <taxon>Pseudomonadati</taxon>
        <taxon>Pseudomonadota</taxon>
        <taxon>Alphaproteobacteria</taxon>
        <taxon>Hyphomicrobiales</taxon>
        <taxon>Methylobacteriaceae</taxon>
        <taxon>Methylobacterium</taxon>
    </lineage>
</organism>
<keyword evidence="3 10" id="KW-0540">Nuclease</keyword>
<dbReference type="SMART" id="SM00892">
    <property type="entry name" value="Endonuclease_NS"/>
    <property type="match status" value="1"/>
</dbReference>
<feature type="binding site" evidence="9">
    <location>
        <position position="144"/>
    </location>
    <ligand>
        <name>Mg(2+)</name>
        <dbReference type="ChEBI" id="CHEBI:18420"/>
        <note>catalytic</note>
    </ligand>
</feature>
<comment type="cofactor">
    <cofactor evidence="1 10">
        <name>Mg(2+)</name>
        <dbReference type="ChEBI" id="CHEBI:18420"/>
    </cofactor>
</comment>
<reference evidence="15" key="2">
    <citation type="submission" date="2021-08" db="EMBL/GenBank/DDBJ databases">
        <authorList>
            <person name="Tani A."/>
            <person name="Ola A."/>
            <person name="Ogura Y."/>
            <person name="Katsura K."/>
            <person name="Hayashi T."/>
        </authorList>
    </citation>
    <scope>NUCLEOTIDE SEQUENCE</scope>
    <source>
        <strain evidence="15">DSM 16372</strain>
    </source>
</reference>
<comment type="similarity">
    <text evidence="2 10">Belongs to the DNA/RNA non-specific endonuclease family.</text>
</comment>
<accession>A0AAV4ZXL8</accession>
<sequence>MRLRRALALGFLLAAAPAAAETACPAFFAEGWPPALTNPKLAARTVPLCFEAFAVLHSGASRTPLYAAERLTRESVAEARAVARDDRFHEEDRIPEADRSTLEDYVHSGFDRGHLAPAGDMPTETAQGQSFSLANIVPQNRAFNRGLWAGIEESVRRLARERGTLYVVTGVVFTGGSVDAIKSRVLVPTQLYKAIYDPARGEAGAYLAPNRAGAAWQAVSIAALRGTAGVDVFPGLPDTVKGQAMPLPEPREFSRGDEAERRGPREESWQDWLWREAGRALRKAIRDALRSIF</sequence>
<dbReference type="InterPro" id="IPR040255">
    <property type="entry name" value="Non-specific_endonuclease"/>
</dbReference>
<evidence type="ECO:0000256" key="1">
    <source>
        <dbReference type="ARBA" id="ARBA00001946"/>
    </source>
</evidence>
<dbReference type="PROSITE" id="PS01070">
    <property type="entry name" value="NUCLEASE_NON_SPEC"/>
    <property type="match status" value="1"/>
</dbReference>
<evidence type="ECO:0000256" key="9">
    <source>
        <dbReference type="PIRSR" id="PIRSR640255-2"/>
    </source>
</evidence>
<dbReference type="InterPro" id="IPR018524">
    <property type="entry name" value="DNA/RNA_endonuclease_AS"/>
</dbReference>
<dbReference type="GO" id="GO:0004521">
    <property type="term" value="F:RNA endonuclease activity"/>
    <property type="evidence" value="ECO:0007669"/>
    <property type="project" value="TreeGrafter"/>
</dbReference>
<protein>
    <recommendedName>
        <fullName evidence="10">Endonuclease</fullName>
        <ecNumber evidence="10">3.1.30.-</ecNumber>
    </recommendedName>
</protein>
<evidence type="ECO:0000256" key="6">
    <source>
        <dbReference type="ARBA" id="ARBA00022801"/>
    </source>
</evidence>
<dbReference type="Proteomes" id="UP001055247">
    <property type="component" value="Unassembled WGS sequence"/>
</dbReference>
<keyword evidence="16" id="KW-1185">Reference proteome</keyword>
<name>A0AAV4ZXL8_9HYPH</name>
<dbReference type="GO" id="GO:0003676">
    <property type="term" value="F:nucleic acid binding"/>
    <property type="evidence" value="ECO:0007669"/>
    <property type="project" value="InterPro"/>
</dbReference>
<dbReference type="InterPro" id="IPR020821">
    <property type="entry name" value="ENPP1-3/EXOG-like_nuc-like"/>
</dbReference>
<dbReference type="GO" id="GO:0000014">
    <property type="term" value="F:single-stranded DNA endodeoxyribonuclease activity"/>
    <property type="evidence" value="ECO:0007669"/>
    <property type="project" value="TreeGrafter"/>
</dbReference>
<dbReference type="InterPro" id="IPR044929">
    <property type="entry name" value="DNA/RNA_non-sp_Endonuclease_sf"/>
</dbReference>
<keyword evidence="7" id="KW-0460">Magnesium</keyword>
<evidence type="ECO:0000259" key="14">
    <source>
        <dbReference type="SMART" id="SM00892"/>
    </source>
</evidence>
<dbReference type="GO" id="GO:0046872">
    <property type="term" value="F:metal ion binding"/>
    <property type="evidence" value="ECO:0007669"/>
    <property type="project" value="UniProtKB-KW"/>
</dbReference>
<feature type="domain" description="ENPP1-3/EXOG-like endonuclease/phosphodiesterase" evidence="13">
    <location>
        <begin position="50"/>
        <end position="239"/>
    </location>
</feature>
<evidence type="ECO:0000256" key="11">
    <source>
        <dbReference type="SAM" id="MobiDB-lite"/>
    </source>
</evidence>
<feature type="region of interest" description="Disordered" evidence="11">
    <location>
        <begin position="241"/>
        <end position="267"/>
    </location>
</feature>
<gene>
    <name evidence="15" type="ORF">BHAOGJBA_6281</name>
</gene>
<dbReference type="SUPFAM" id="SSF54060">
    <property type="entry name" value="His-Me finger endonucleases"/>
    <property type="match status" value="1"/>
</dbReference>
<evidence type="ECO:0000256" key="12">
    <source>
        <dbReference type="SAM" id="SignalP"/>
    </source>
</evidence>
<evidence type="ECO:0000256" key="2">
    <source>
        <dbReference type="ARBA" id="ARBA00010052"/>
    </source>
</evidence>
<evidence type="ECO:0000256" key="5">
    <source>
        <dbReference type="ARBA" id="ARBA00022759"/>
    </source>
</evidence>
<feature type="compositionally biased region" description="Basic and acidic residues" evidence="11">
    <location>
        <begin position="249"/>
        <end position="267"/>
    </location>
</feature>
<keyword evidence="6 10" id="KW-0378">Hydrolase</keyword>
<dbReference type="Pfam" id="PF01223">
    <property type="entry name" value="Endonuclease_NS"/>
    <property type="match status" value="1"/>
</dbReference>
<evidence type="ECO:0000313" key="16">
    <source>
        <dbReference type="Proteomes" id="UP001055247"/>
    </source>
</evidence>
<evidence type="ECO:0000256" key="7">
    <source>
        <dbReference type="ARBA" id="ARBA00022842"/>
    </source>
</evidence>
<dbReference type="EMBL" id="BPQO01000058">
    <property type="protein sequence ID" value="GJD92724.1"/>
    <property type="molecule type" value="Genomic_DNA"/>
</dbReference>
<dbReference type="InterPro" id="IPR044925">
    <property type="entry name" value="His-Me_finger_sf"/>
</dbReference>
<evidence type="ECO:0000256" key="4">
    <source>
        <dbReference type="ARBA" id="ARBA00022723"/>
    </source>
</evidence>
<dbReference type="EC" id="3.1.30.-" evidence="10"/>
<feature type="domain" description="DNA/RNA non-specific endonuclease/pyrophosphatase/phosphodiesterase" evidence="14">
    <location>
        <begin position="49"/>
        <end position="239"/>
    </location>
</feature>